<evidence type="ECO:0000313" key="4">
    <source>
        <dbReference type="Proteomes" id="UP000002431"/>
    </source>
</evidence>
<dbReference type="STRING" id="319795.Dgeo_1237"/>
<dbReference type="HOGENOM" id="CLU_1109997_0_0_0"/>
<proteinExistence type="predicted"/>
<dbReference type="AlphaFoldDB" id="Q1IZ01"/>
<protein>
    <submittedName>
        <fullName evidence="3">Uncharacterized protein</fullName>
    </submittedName>
</protein>
<gene>
    <name evidence="3" type="ordered locus">Dgeo_1237</name>
</gene>
<dbReference type="RefSeq" id="WP_011530370.1">
    <property type="nucleotide sequence ID" value="NC_008025.1"/>
</dbReference>
<organism evidence="3 4">
    <name type="scientific">Deinococcus geothermalis (strain DSM 11300 / CIP 105573 / AG-3a)</name>
    <dbReference type="NCBI Taxonomy" id="319795"/>
    <lineage>
        <taxon>Bacteria</taxon>
        <taxon>Thermotogati</taxon>
        <taxon>Deinococcota</taxon>
        <taxon>Deinococci</taxon>
        <taxon>Deinococcales</taxon>
        <taxon>Deinococcaceae</taxon>
        <taxon>Deinococcus</taxon>
    </lineage>
</organism>
<sequence length="250" mass="25788">MTYSKKRSLLLALAALPLSAGLVFAAGTSSITPQPAQPGQTQGQGRTPYTDVFLQKLAAQLGLSVDRLRAAATSAANATIDQAVRAGDLPQNRAAELKARVQVAPLNFGLGGRPRPERGPAEPGERRPRAGLGRAVTAAVARTLGLSEQALRAQLRSGQTVTQLAQATGLSTQTVRSAALAALKSELAREVQAGRLTQAQADQRLARAQADTSFGLALGRGGSGRHDGPNAPRGLTPPVNPASSTNRANT</sequence>
<feature type="compositionally biased region" description="Basic and acidic residues" evidence="1">
    <location>
        <begin position="114"/>
        <end position="128"/>
    </location>
</feature>
<feature type="compositionally biased region" description="Polar residues" evidence="1">
    <location>
        <begin position="241"/>
        <end position="250"/>
    </location>
</feature>
<feature type="signal peptide" evidence="2">
    <location>
        <begin position="1"/>
        <end position="25"/>
    </location>
</feature>
<evidence type="ECO:0000256" key="2">
    <source>
        <dbReference type="SAM" id="SignalP"/>
    </source>
</evidence>
<dbReference type="KEGG" id="dge:Dgeo_1237"/>
<feature type="region of interest" description="Disordered" evidence="1">
    <location>
        <begin position="216"/>
        <end position="250"/>
    </location>
</feature>
<evidence type="ECO:0000256" key="1">
    <source>
        <dbReference type="SAM" id="MobiDB-lite"/>
    </source>
</evidence>
<dbReference type="Proteomes" id="UP000002431">
    <property type="component" value="Chromosome"/>
</dbReference>
<feature type="region of interest" description="Disordered" evidence="1">
    <location>
        <begin position="107"/>
        <end position="132"/>
    </location>
</feature>
<accession>Q1IZ01</accession>
<feature type="chain" id="PRO_5004192138" evidence="2">
    <location>
        <begin position="26"/>
        <end position="250"/>
    </location>
</feature>
<keyword evidence="2" id="KW-0732">Signal</keyword>
<reference evidence="3" key="1">
    <citation type="submission" date="2006-04" db="EMBL/GenBank/DDBJ databases">
        <title>Complete sequence of chromosome of Deinococcus geothermalis DSM 11300.</title>
        <authorList>
            <consortium name="US DOE Joint Genome Institute"/>
            <person name="Copeland A."/>
            <person name="Lucas S."/>
            <person name="Lapidus A."/>
            <person name="Barry K."/>
            <person name="Detter J.C."/>
            <person name="Glavina del Rio T."/>
            <person name="Hammon N."/>
            <person name="Israni S."/>
            <person name="Dalin E."/>
            <person name="Tice H."/>
            <person name="Pitluck S."/>
            <person name="Brettin T."/>
            <person name="Bruce D."/>
            <person name="Han C."/>
            <person name="Tapia R."/>
            <person name="Saunders E."/>
            <person name="Gilna P."/>
            <person name="Schmutz J."/>
            <person name="Larimer F."/>
            <person name="Land M."/>
            <person name="Hauser L."/>
            <person name="Kyrpides N."/>
            <person name="Kim E."/>
            <person name="Daly M.J."/>
            <person name="Fredrickson J.K."/>
            <person name="Makarova K.S."/>
            <person name="Gaidamakova E.K."/>
            <person name="Zhai M."/>
            <person name="Richardson P."/>
        </authorList>
    </citation>
    <scope>NUCLEOTIDE SEQUENCE</scope>
    <source>
        <strain evidence="3">DSM 11300</strain>
    </source>
</reference>
<name>Q1IZ01_DEIGD</name>
<dbReference type="EMBL" id="CP000359">
    <property type="protein sequence ID" value="ABF45533.1"/>
    <property type="molecule type" value="Genomic_DNA"/>
</dbReference>
<evidence type="ECO:0000313" key="3">
    <source>
        <dbReference type="EMBL" id="ABF45533.1"/>
    </source>
</evidence>
<keyword evidence="4" id="KW-1185">Reference proteome</keyword>